<evidence type="ECO:0000313" key="2">
    <source>
        <dbReference type="Proteomes" id="UP000479691"/>
    </source>
</evidence>
<dbReference type="AlphaFoldDB" id="A0A7C8UEK8"/>
<dbReference type="EMBL" id="JAABOE010000005">
    <property type="protein sequence ID" value="KAF3190707.1"/>
    <property type="molecule type" value="Genomic_DNA"/>
</dbReference>
<organism evidence="1 2">
    <name type="scientific">Orbilia oligospora</name>
    <name type="common">Nematode-trapping fungus</name>
    <name type="synonym">Arthrobotrys oligospora</name>
    <dbReference type="NCBI Taxonomy" id="2813651"/>
    <lineage>
        <taxon>Eukaryota</taxon>
        <taxon>Fungi</taxon>
        <taxon>Dikarya</taxon>
        <taxon>Ascomycota</taxon>
        <taxon>Pezizomycotina</taxon>
        <taxon>Orbiliomycetes</taxon>
        <taxon>Orbiliales</taxon>
        <taxon>Orbiliaceae</taxon>
        <taxon>Orbilia</taxon>
    </lineage>
</organism>
<evidence type="ECO:0000313" key="1">
    <source>
        <dbReference type="EMBL" id="KAF3190707.1"/>
    </source>
</evidence>
<reference evidence="1 2" key="1">
    <citation type="submission" date="2019-06" db="EMBL/GenBank/DDBJ databases">
        <authorList>
            <person name="Palmer J.M."/>
        </authorList>
    </citation>
    <scope>NUCLEOTIDE SEQUENCE [LARGE SCALE GENOMIC DNA]</scope>
    <source>
        <strain evidence="1 2">TWF788</strain>
    </source>
</reference>
<dbReference type="Proteomes" id="UP000479691">
    <property type="component" value="Unassembled WGS sequence"/>
</dbReference>
<proteinExistence type="predicted"/>
<accession>A0A7C8UEK8</accession>
<sequence length="388" mass="44019">MPSLPVFPTEVVWKIARSLFDSYSTDCRSAKAFSPGSLMNYFTVSKLFGGEMLQLYRQRPVTLPGTGLQEFLKWATQDKSGWKKHSNLSVHIFLDQSQKFIPSDGICGPSWQIQKFEDLRTAYDLITKIELSGAIISVFENAGSGFGRLPDRVVPCVGWTAESDERFEGSINAFKIHERMVLNGAPYGNTLRRSLSAAQAHVSLTSFSFTGRVVTDGSHGRNQRKKHTHTGFSCPRCMLVDVIELFPRIAEIEILPVDEVIYDCNRAITAIKSANCLKVLQIRVTTIINESIICQNAIGESFVSDCVRKKREIPSYILRPSLEYLILHFHEKELDESTFDAFDKISKEKLAPICRDEPFGEGSFRAFMYYNLDTRQRTIPLRWPYDSN</sequence>
<protein>
    <submittedName>
        <fullName evidence="1">Uncharacterized protein</fullName>
    </submittedName>
</protein>
<comment type="caution">
    <text evidence="1">The sequence shown here is derived from an EMBL/GenBank/DDBJ whole genome shotgun (WGS) entry which is preliminary data.</text>
</comment>
<gene>
    <name evidence="1" type="ORF">TWF788_008229</name>
</gene>
<name>A0A7C8UEK8_ORBOL</name>